<dbReference type="AlphaFoldDB" id="A0A5P9K398"/>
<dbReference type="InterPro" id="IPR050595">
    <property type="entry name" value="Bact_response_regulator"/>
</dbReference>
<reference evidence="4 5" key="1">
    <citation type="submission" date="2019-10" db="EMBL/GenBank/DDBJ databases">
        <title>Isolation, Identification of Microvirga thermotolerans HR1, a novel thermophilic bacterium and Comparative Genomics of the genus Microvirga.</title>
        <authorList>
            <person name="Li J."/>
            <person name="Zhang W."/>
            <person name="Lin M."/>
            <person name="Wang J."/>
        </authorList>
    </citation>
    <scope>NUCLEOTIDE SEQUENCE [LARGE SCALE GENOMIC DNA]</scope>
    <source>
        <strain evidence="4 5">HR1</strain>
    </source>
</reference>
<organism evidence="4 5">
    <name type="scientific">Microvirga thermotolerans</name>
    <dbReference type="NCBI Taxonomy" id="2651334"/>
    <lineage>
        <taxon>Bacteria</taxon>
        <taxon>Pseudomonadati</taxon>
        <taxon>Pseudomonadota</taxon>
        <taxon>Alphaproteobacteria</taxon>
        <taxon>Hyphomicrobiales</taxon>
        <taxon>Methylobacteriaceae</taxon>
        <taxon>Microvirga</taxon>
    </lineage>
</organism>
<dbReference type="InterPro" id="IPR001789">
    <property type="entry name" value="Sig_transdc_resp-reg_receiver"/>
</dbReference>
<dbReference type="PROSITE" id="PS50110">
    <property type="entry name" value="RESPONSE_REGULATORY"/>
    <property type="match status" value="1"/>
</dbReference>
<dbReference type="EMBL" id="CP045423">
    <property type="protein sequence ID" value="QFU18165.1"/>
    <property type="molecule type" value="Genomic_DNA"/>
</dbReference>
<dbReference type="PANTHER" id="PTHR44591:SF21">
    <property type="entry name" value="TWO-COMPONENT RESPONSE REGULATOR"/>
    <property type="match status" value="1"/>
</dbReference>
<dbReference type="Pfam" id="PF00072">
    <property type="entry name" value="Response_reg"/>
    <property type="match status" value="1"/>
</dbReference>
<feature type="domain" description="Response regulatory" evidence="3">
    <location>
        <begin position="7"/>
        <end position="120"/>
    </location>
</feature>
<proteinExistence type="predicted"/>
<name>A0A5P9K398_9HYPH</name>
<dbReference type="SUPFAM" id="SSF52172">
    <property type="entry name" value="CheY-like"/>
    <property type="match status" value="1"/>
</dbReference>
<evidence type="ECO:0000256" key="1">
    <source>
        <dbReference type="ARBA" id="ARBA00022553"/>
    </source>
</evidence>
<dbReference type="PANTHER" id="PTHR44591">
    <property type="entry name" value="STRESS RESPONSE REGULATOR PROTEIN 1"/>
    <property type="match status" value="1"/>
</dbReference>
<dbReference type="InterPro" id="IPR011006">
    <property type="entry name" value="CheY-like_superfamily"/>
</dbReference>
<feature type="modified residue" description="4-aspartylphosphate" evidence="2">
    <location>
        <position position="57"/>
    </location>
</feature>
<keyword evidence="5" id="KW-1185">Reference proteome</keyword>
<evidence type="ECO:0000313" key="5">
    <source>
        <dbReference type="Proteomes" id="UP000325614"/>
    </source>
</evidence>
<dbReference type="GO" id="GO:0000160">
    <property type="term" value="P:phosphorelay signal transduction system"/>
    <property type="evidence" value="ECO:0007669"/>
    <property type="project" value="InterPro"/>
</dbReference>
<dbReference type="KEGG" id="mico:GDR74_14820"/>
<keyword evidence="1 2" id="KW-0597">Phosphoprotein</keyword>
<sequence length="150" mass="16121">MVEDQSTVLLVEDEPLIRLFISDLLEDAGFKVVEAANSAEALTILEAGLTVDVLLTDVDMPYGCSGFELAQQVHARWSRTEILIMSGRQWPSCGDLPPGAAFLAKPCPNEAIVSHVISAAERTKRLRKAGNKATSSKDLAGNVVPFPKTA</sequence>
<evidence type="ECO:0000256" key="2">
    <source>
        <dbReference type="PROSITE-ProRule" id="PRU00169"/>
    </source>
</evidence>
<evidence type="ECO:0000259" key="3">
    <source>
        <dbReference type="PROSITE" id="PS50110"/>
    </source>
</evidence>
<protein>
    <submittedName>
        <fullName evidence="4">Response regulator</fullName>
    </submittedName>
</protein>
<evidence type="ECO:0000313" key="4">
    <source>
        <dbReference type="EMBL" id="QFU18165.1"/>
    </source>
</evidence>
<dbReference type="Gene3D" id="3.40.50.2300">
    <property type="match status" value="1"/>
</dbReference>
<dbReference type="Proteomes" id="UP000325614">
    <property type="component" value="Chromosome"/>
</dbReference>
<accession>A0A5P9K398</accession>
<dbReference type="SMART" id="SM00448">
    <property type="entry name" value="REC"/>
    <property type="match status" value="1"/>
</dbReference>
<gene>
    <name evidence="4" type="ORF">GDR74_14820</name>
</gene>